<comment type="subcellular location">
    <subcellularLocation>
        <location evidence="1">Cell membrane</location>
        <topology evidence="1">Multi-pass membrane protein</topology>
    </subcellularLocation>
</comment>
<proteinExistence type="predicted"/>
<sequence length="791" mass="89799">MKNLKMIIRSLLKHKLFSVLNLLGLTIGLTCVFIILAWIYNETEYDKFNTNYTDIYQINFKNQKEEMSMAGTPNPLAPVIEDEIANVKLAVRLRNAPGFAFKYKENMYFEENGITADPQLFRMFSFQSLYGDPVKALEQVEGIVITESFAKRYFRNEDPLGKEIQIRGKEFVTIYAVIKDLPSQSHIQFDYVLPQKLLEQYHFCGLLWGDPNFRTYVLLTPGSDPENTGQEITRVAKSNGMPHLQSGEISAYLRPLGSIYLDYSVNNRLGETGDFRYLYIFGSVALLILLLACINFVNLTVSMFAKRQKATSVAKVCGASRKTVFLNSIAENAALIIVSFILAIIVIGVVRAPFQNMIGKPFNEHIFTPRFIGIMALVLFFTLTLCTIYPALVFSRAKAIELMNRYNKQKSGVLKSMVVFQNVIAVLLIVAAIGVNKQMQYINHKKLGFETDQIAYTYLRGNINQKISVVRHSLSENPNITEISLKDCPPFSQVNGTVGISWKQNGEWQNQNTAHPVAMETTRIDDHYLEMMNVEFVAGRNFSNEITADKQNYIVNEEALRLMGLTDPVGAEFSLYGKKGIILGVIKDTYFKSLHQKVNPQVFHLYNNEAEESYFSSLFFRISGDIPATIEFVENIWTENNPGIPFEYHFLNQDYEDLYKKDNQIAGILNFFTLLAVFIACLGLFGQAAISSENKIKEIGIRKVNGAKVAEILTMLNKDFIKWVVIAIGIATPIAWYAMNKWLENFAYKTTLSWWIFALAGVLALGIALLTVSWQSWRAATRNPVESLRYE</sequence>
<dbReference type="Proteomes" id="UP000023772">
    <property type="component" value="Chromosome"/>
</dbReference>
<dbReference type="Pfam" id="PF12704">
    <property type="entry name" value="MacB_PCD"/>
    <property type="match status" value="1"/>
</dbReference>
<name>A0ABM5QDV7_9BACT</name>
<protein>
    <recommendedName>
        <fullName evidence="11">ABC transport system permease protein</fullName>
    </recommendedName>
</protein>
<organism evidence="9 10">
    <name type="scientific">Draconibacterium orientale</name>
    <dbReference type="NCBI Taxonomy" id="1168034"/>
    <lineage>
        <taxon>Bacteria</taxon>
        <taxon>Pseudomonadati</taxon>
        <taxon>Bacteroidota</taxon>
        <taxon>Bacteroidia</taxon>
        <taxon>Marinilabiliales</taxon>
        <taxon>Prolixibacteraceae</taxon>
        <taxon>Draconibacterium</taxon>
    </lineage>
</organism>
<feature type="domain" description="ABC3 transporter permease C-terminal" evidence="7">
    <location>
        <begin position="670"/>
        <end position="784"/>
    </location>
</feature>
<feature type="transmembrane region" description="Helical" evidence="6">
    <location>
        <begin position="751"/>
        <end position="772"/>
    </location>
</feature>
<feature type="domain" description="MacB-like periplasmic core" evidence="8">
    <location>
        <begin position="18"/>
        <end position="234"/>
    </location>
</feature>
<accession>A0ABM5QDV7</accession>
<dbReference type="InterPro" id="IPR050250">
    <property type="entry name" value="Macrolide_Exporter_MacB"/>
</dbReference>
<feature type="domain" description="ABC3 transporter permease C-terminal" evidence="7">
    <location>
        <begin position="283"/>
        <end position="396"/>
    </location>
</feature>
<keyword evidence="4 6" id="KW-1133">Transmembrane helix</keyword>
<evidence type="ECO:0000313" key="10">
    <source>
        <dbReference type="Proteomes" id="UP000023772"/>
    </source>
</evidence>
<evidence type="ECO:0000256" key="3">
    <source>
        <dbReference type="ARBA" id="ARBA00022692"/>
    </source>
</evidence>
<reference evidence="9 10" key="1">
    <citation type="submission" date="2014-03" db="EMBL/GenBank/DDBJ databases">
        <title>Complete genome sequence of a deeply braunched marine Bacteroidia bacterium Draconibacterium orientale type strain FH5T.</title>
        <authorList>
            <person name="Li X."/>
            <person name="Wang X."/>
            <person name="Xie Z."/>
            <person name="Du Z."/>
            <person name="Chen G."/>
        </authorList>
    </citation>
    <scope>NUCLEOTIDE SEQUENCE [LARGE SCALE GENOMIC DNA]</scope>
    <source>
        <strain evidence="9 10">FH5</strain>
    </source>
</reference>
<evidence type="ECO:0000256" key="4">
    <source>
        <dbReference type="ARBA" id="ARBA00022989"/>
    </source>
</evidence>
<feature type="transmembrane region" description="Helical" evidence="6">
    <location>
        <begin position="329"/>
        <end position="351"/>
    </location>
</feature>
<evidence type="ECO:0000259" key="8">
    <source>
        <dbReference type="Pfam" id="PF12704"/>
    </source>
</evidence>
<evidence type="ECO:0000256" key="5">
    <source>
        <dbReference type="ARBA" id="ARBA00023136"/>
    </source>
</evidence>
<feature type="transmembrane region" description="Helical" evidence="6">
    <location>
        <begin position="720"/>
        <end position="739"/>
    </location>
</feature>
<dbReference type="PANTHER" id="PTHR30572">
    <property type="entry name" value="MEMBRANE COMPONENT OF TRANSPORTER-RELATED"/>
    <property type="match status" value="1"/>
</dbReference>
<evidence type="ECO:0008006" key="11">
    <source>
        <dbReference type="Google" id="ProtNLM"/>
    </source>
</evidence>
<dbReference type="InterPro" id="IPR025857">
    <property type="entry name" value="MacB_PCD"/>
</dbReference>
<keyword evidence="10" id="KW-1185">Reference proteome</keyword>
<evidence type="ECO:0000256" key="6">
    <source>
        <dbReference type="SAM" id="Phobius"/>
    </source>
</evidence>
<keyword evidence="3 6" id="KW-0812">Transmembrane</keyword>
<dbReference type="EMBL" id="CP007451">
    <property type="protein sequence ID" value="AHW61752.1"/>
    <property type="molecule type" value="Genomic_DNA"/>
</dbReference>
<gene>
    <name evidence="9" type="ORF">FH5T_07545</name>
</gene>
<dbReference type="RefSeq" id="WP_038557190.1">
    <property type="nucleotide sequence ID" value="NZ_FOHT01000003.1"/>
</dbReference>
<feature type="transmembrane region" description="Helical" evidence="6">
    <location>
        <begin position="665"/>
        <end position="685"/>
    </location>
</feature>
<dbReference type="Pfam" id="PF02687">
    <property type="entry name" value="FtsX"/>
    <property type="match status" value="2"/>
</dbReference>
<evidence type="ECO:0000313" key="9">
    <source>
        <dbReference type="EMBL" id="AHW61752.1"/>
    </source>
</evidence>
<feature type="transmembrane region" description="Helical" evidence="6">
    <location>
        <begin position="413"/>
        <end position="435"/>
    </location>
</feature>
<evidence type="ECO:0000259" key="7">
    <source>
        <dbReference type="Pfam" id="PF02687"/>
    </source>
</evidence>
<evidence type="ECO:0000256" key="1">
    <source>
        <dbReference type="ARBA" id="ARBA00004651"/>
    </source>
</evidence>
<keyword evidence="2" id="KW-1003">Cell membrane</keyword>
<keyword evidence="5 6" id="KW-0472">Membrane</keyword>
<feature type="transmembrane region" description="Helical" evidence="6">
    <location>
        <begin position="371"/>
        <end position="392"/>
    </location>
</feature>
<dbReference type="InterPro" id="IPR003838">
    <property type="entry name" value="ABC3_permease_C"/>
</dbReference>
<feature type="transmembrane region" description="Helical" evidence="6">
    <location>
        <begin position="20"/>
        <end position="40"/>
    </location>
</feature>
<feature type="transmembrane region" description="Helical" evidence="6">
    <location>
        <begin position="277"/>
        <end position="299"/>
    </location>
</feature>
<evidence type="ECO:0000256" key="2">
    <source>
        <dbReference type="ARBA" id="ARBA00022475"/>
    </source>
</evidence>
<dbReference type="PANTHER" id="PTHR30572:SF18">
    <property type="entry name" value="ABC-TYPE MACROLIDE FAMILY EXPORT SYSTEM PERMEASE COMPONENT 2"/>
    <property type="match status" value="1"/>
</dbReference>